<organism evidence="1 2">
    <name type="scientific">Pyrococcus kukulkanii</name>
    <dbReference type="NCBI Taxonomy" id="1609559"/>
    <lineage>
        <taxon>Archaea</taxon>
        <taxon>Methanobacteriati</taxon>
        <taxon>Methanobacteriota</taxon>
        <taxon>Thermococci</taxon>
        <taxon>Thermococcales</taxon>
        <taxon>Thermococcaceae</taxon>
        <taxon>Pyrococcus</taxon>
    </lineage>
</organism>
<evidence type="ECO:0000313" key="1">
    <source>
        <dbReference type="EMBL" id="MFA4805412.1"/>
    </source>
</evidence>
<proteinExistence type="predicted"/>
<name>A0ABV4T6A7_9EURY</name>
<comment type="caution">
    <text evidence="1">The sequence shown here is derived from an EMBL/GenBank/DDBJ whole genome shotgun (WGS) entry which is preliminary data.</text>
</comment>
<accession>A0ABV4T6A7</accession>
<reference evidence="1 2" key="1">
    <citation type="submission" date="2023-03" db="EMBL/GenBank/DDBJ databases">
        <title>Speciation in Pyrococcus: adaptation to high temperature as a mechanism.</title>
        <authorList>
            <person name="Gu J."/>
        </authorList>
    </citation>
    <scope>NUCLEOTIDE SEQUENCE [LARGE SCALE GENOMIC DNA]</scope>
    <source>
        <strain evidence="1 2">LMOA34</strain>
    </source>
</reference>
<keyword evidence="2" id="KW-1185">Reference proteome</keyword>
<sequence>MVRPRKYEHGPVLLTISVAPDVAKKFEKMREELGIPRGDLLALLLENVDIEELVMKYGKKT</sequence>
<gene>
    <name evidence="1" type="ORF">P8X34_11810</name>
</gene>
<dbReference type="Proteomes" id="UP001571980">
    <property type="component" value="Unassembled WGS sequence"/>
</dbReference>
<dbReference type="RefSeq" id="WP_372824990.1">
    <property type="nucleotide sequence ID" value="NZ_JARRIC010000002.1"/>
</dbReference>
<evidence type="ECO:0000313" key="2">
    <source>
        <dbReference type="Proteomes" id="UP001571980"/>
    </source>
</evidence>
<evidence type="ECO:0008006" key="3">
    <source>
        <dbReference type="Google" id="ProtNLM"/>
    </source>
</evidence>
<protein>
    <recommendedName>
        <fullName evidence="3">CopG family transcriptional regulator</fullName>
    </recommendedName>
</protein>
<dbReference type="EMBL" id="JARRIG010000008">
    <property type="protein sequence ID" value="MFA4805412.1"/>
    <property type="molecule type" value="Genomic_DNA"/>
</dbReference>